<dbReference type="SMART" id="SM00636">
    <property type="entry name" value="Glyco_18"/>
    <property type="match status" value="1"/>
</dbReference>
<feature type="domain" description="GH18" evidence="6">
    <location>
        <begin position="51"/>
        <end position="361"/>
    </location>
</feature>
<evidence type="ECO:0000256" key="1">
    <source>
        <dbReference type="ARBA" id="ARBA00022801"/>
    </source>
</evidence>
<dbReference type="Pfam" id="PF00704">
    <property type="entry name" value="Glyco_hydro_18"/>
    <property type="match status" value="1"/>
</dbReference>
<dbReference type="InterPro" id="IPR001579">
    <property type="entry name" value="Glyco_hydro_18_chit_AS"/>
</dbReference>
<dbReference type="Gene3D" id="3.20.20.80">
    <property type="entry name" value="Glycosidases"/>
    <property type="match status" value="1"/>
</dbReference>
<proteinExistence type="inferred from homology"/>
<dbReference type="InterPro" id="IPR029070">
    <property type="entry name" value="Chitinase_insertion_sf"/>
</dbReference>
<dbReference type="PROSITE" id="PS51910">
    <property type="entry name" value="GH18_2"/>
    <property type="match status" value="1"/>
</dbReference>
<evidence type="ECO:0000256" key="3">
    <source>
        <dbReference type="RuleBase" id="RU000489"/>
    </source>
</evidence>
<dbReference type="PROSITE" id="PS01095">
    <property type="entry name" value="GH18_1"/>
    <property type="match status" value="1"/>
</dbReference>
<dbReference type="GO" id="GO:0004553">
    <property type="term" value="F:hydrolase activity, hydrolyzing O-glycosyl compounds"/>
    <property type="evidence" value="ECO:0007669"/>
    <property type="project" value="InterPro"/>
</dbReference>
<keyword evidence="2 3" id="KW-0326">Glycosidase</keyword>
<evidence type="ECO:0000313" key="7">
    <source>
        <dbReference type="EMBL" id="OGG09783.1"/>
    </source>
</evidence>
<dbReference type="EMBL" id="MFJC01000014">
    <property type="protein sequence ID" value="OGG09783.1"/>
    <property type="molecule type" value="Genomic_DNA"/>
</dbReference>
<dbReference type="Proteomes" id="UP000176854">
    <property type="component" value="Unassembled WGS sequence"/>
</dbReference>
<evidence type="ECO:0000313" key="8">
    <source>
        <dbReference type="Proteomes" id="UP000176854"/>
    </source>
</evidence>
<gene>
    <name evidence="7" type="ORF">A2154_01645</name>
</gene>
<dbReference type="PANTHER" id="PTHR46066:SF2">
    <property type="entry name" value="CHITINASE DOMAIN-CONTAINING PROTEIN 1"/>
    <property type="match status" value="1"/>
</dbReference>
<name>A0A1F5ZBU2_9BACT</name>
<dbReference type="Gene3D" id="3.10.50.10">
    <property type="match status" value="1"/>
</dbReference>
<evidence type="ECO:0000256" key="5">
    <source>
        <dbReference type="SAM" id="Phobius"/>
    </source>
</evidence>
<organism evidence="7 8">
    <name type="scientific">Candidatus Gottesmanbacteria bacterium RBG_16_43_7</name>
    <dbReference type="NCBI Taxonomy" id="1798373"/>
    <lineage>
        <taxon>Bacteria</taxon>
        <taxon>Candidatus Gottesmaniibacteriota</taxon>
    </lineage>
</organism>
<dbReference type="InterPro" id="IPR011583">
    <property type="entry name" value="Chitinase_II/V-like_cat"/>
</dbReference>
<evidence type="ECO:0000259" key="6">
    <source>
        <dbReference type="PROSITE" id="PS51910"/>
    </source>
</evidence>
<dbReference type="InterPro" id="IPR001223">
    <property type="entry name" value="Glyco_hydro18_cat"/>
</dbReference>
<dbReference type="GO" id="GO:0005975">
    <property type="term" value="P:carbohydrate metabolic process"/>
    <property type="evidence" value="ECO:0007669"/>
    <property type="project" value="InterPro"/>
</dbReference>
<dbReference type="GO" id="GO:0008061">
    <property type="term" value="F:chitin binding"/>
    <property type="evidence" value="ECO:0007669"/>
    <property type="project" value="InterPro"/>
</dbReference>
<keyword evidence="5" id="KW-0812">Transmembrane</keyword>
<evidence type="ECO:0000256" key="4">
    <source>
        <dbReference type="RuleBase" id="RU004453"/>
    </source>
</evidence>
<dbReference type="PANTHER" id="PTHR46066">
    <property type="entry name" value="CHITINASE DOMAIN-CONTAINING PROTEIN 1 FAMILY MEMBER"/>
    <property type="match status" value="1"/>
</dbReference>
<comment type="caution">
    <text evidence="7">The sequence shown here is derived from an EMBL/GenBank/DDBJ whole genome shotgun (WGS) entry which is preliminary data.</text>
</comment>
<accession>A0A1F5ZBU2</accession>
<dbReference type="SUPFAM" id="SSF51445">
    <property type="entry name" value="(Trans)glycosidases"/>
    <property type="match status" value="1"/>
</dbReference>
<dbReference type="STRING" id="1798373.A2154_01645"/>
<sequence>MKISRKITLLGLGLAVGIILGVLISINIINSGIIYFGESSRTISSFTPTSVKTYCAWFPWWHETQALSALRLAKNTLHTISPVWYRVDSDGYLEPLKVTMRNEVTDIATVSGIRLAPTIGNDFDNNRIELVLTNASKSAAIIEQIVDIAKIHLYDGIDLDWEEILPKNSDLLHQFIKTLADKLHHQNRFLSVTVHAKTGDSDWDMAKTYDWSELSKYADEIRIMAYDFHTELSPPGPITPLDALKSVINYAQKTIPPEKITIGLPNYGYDWSDTNNLSVSFTDAEVRMDHYNGIWIRDPQSYELIGTYENNDINHTIYLVDNVSLREKIDISHKSGINSICLWRLGEEDPEIWSINNELPK</sequence>
<dbReference type="InterPro" id="IPR017853">
    <property type="entry name" value="GH"/>
</dbReference>
<protein>
    <recommendedName>
        <fullName evidence="6">GH18 domain-containing protein</fullName>
    </recommendedName>
</protein>
<evidence type="ECO:0000256" key="2">
    <source>
        <dbReference type="ARBA" id="ARBA00023295"/>
    </source>
</evidence>
<dbReference type="AlphaFoldDB" id="A0A1F5ZBU2"/>
<reference evidence="7 8" key="1">
    <citation type="journal article" date="2016" name="Nat. Commun.">
        <title>Thousands of microbial genomes shed light on interconnected biogeochemical processes in an aquifer system.</title>
        <authorList>
            <person name="Anantharaman K."/>
            <person name="Brown C.T."/>
            <person name="Hug L.A."/>
            <person name="Sharon I."/>
            <person name="Castelle C.J."/>
            <person name="Probst A.J."/>
            <person name="Thomas B.C."/>
            <person name="Singh A."/>
            <person name="Wilkins M.J."/>
            <person name="Karaoz U."/>
            <person name="Brodie E.L."/>
            <person name="Williams K.H."/>
            <person name="Hubbard S.S."/>
            <person name="Banfield J.F."/>
        </authorList>
    </citation>
    <scope>NUCLEOTIDE SEQUENCE [LARGE SCALE GENOMIC DNA]</scope>
</reference>
<comment type="similarity">
    <text evidence="4">Belongs to the glycosyl hydrolase 18 family.</text>
</comment>
<keyword evidence="5" id="KW-1133">Transmembrane helix</keyword>
<keyword evidence="1 3" id="KW-0378">Hydrolase</keyword>
<feature type="transmembrane region" description="Helical" evidence="5">
    <location>
        <begin position="12"/>
        <end position="36"/>
    </location>
</feature>
<keyword evidence="5" id="KW-0472">Membrane</keyword>